<reference evidence="3 4" key="1">
    <citation type="submission" date="2022-11" db="EMBL/GenBank/DDBJ databases">
        <title>Haliovirga abyssi gen. nov., sp. nov., a mesophilic fermentative bacterium isolated from the Iheya North hydrothermal field and the proposal of Haliovirgaceae fam. nov.</title>
        <authorList>
            <person name="Miyazaki U."/>
            <person name="Tame A."/>
            <person name="Miyazaki J."/>
            <person name="Takai K."/>
            <person name="Sawayama S."/>
            <person name="Kitajima M."/>
            <person name="Okamoto A."/>
            <person name="Nakagawa S."/>
        </authorList>
    </citation>
    <scope>NUCLEOTIDE SEQUENCE [LARGE SCALE GENOMIC DNA]</scope>
    <source>
        <strain evidence="3 4">IC12</strain>
    </source>
</reference>
<evidence type="ECO:0000313" key="4">
    <source>
        <dbReference type="Proteomes" id="UP001321582"/>
    </source>
</evidence>
<dbReference type="KEGG" id="haby:HLVA_07020"/>
<dbReference type="PANTHER" id="PTHR38032">
    <property type="entry name" value="POLYMERASE-RELATED"/>
    <property type="match status" value="1"/>
</dbReference>
<evidence type="ECO:0000313" key="3">
    <source>
        <dbReference type="EMBL" id="BDU50133.1"/>
    </source>
</evidence>
<dbReference type="InterPro" id="IPR005646">
    <property type="entry name" value="FapA"/>
</dbReference>
<dbReference type="Pfam" id="PF03961">
    <property type="entry name" value="FapA"/>
    <property type="match status" value="1"/>
</dbReference>
<sequence length="586" mass="65641">MKKYKVAGRNLETLLKKVAEKFKVNINEVGYNIIDKTNEKISLEVWKKKENITVKNEDEINKFKLNVSEEGVFLTIAEGNIDFNEVIEFIAEKDIEAPDMEQLSLAFENRRKKVKIAEFYEGIYKESEIEVEVSPDKMKAYIILSEPKGMNLPVKEKIKTKLLENKIIYGIKDQYIDELLKNKKFNIPHLVAEGDMPEDGIDGYIDYKVKSVNKRSLLKPMALEDGKVDFKQLEIIENVVEGQVLAVKIPAELGKNGKNIFAEEIKSKNGKDVPIKLGKNTKLSDSGFEIISKIDGMVSFSEGKLSVANVYATPEVGVLTGNIDFVGSVIVKGDVKDGYEIKADGNIEVVGNVEKAKLISTGDVVIRGSFFGKNIGKIESKGDIVVNFAESAIIESEKDVIGNEAFMNCKIFAHGKMKVIDKKGVIIGGKTSAGEGLEAINIGSHLAVKTEIEVGSNPKIVEKIKKLELELKESEKKMSQIDKNINLLNKLKMAMKESMPQDKLLLLKQLSTAKFSMSKHAKEIKYDIEENRKLSENIKDATVDVHGICYPGVKIKIRKGTYFVKEKIQNVRFYYENAEVKITALK</sequence>
<dbReference type="PANTHER" id="PTHR38032:SF1">
    <property type="entry name" value="RNA-BINDING PROTEIN KHPB N-TERMINAL DOMAIN-CONTAINING PROTEIN"/>
    <property type="match status" value="1"/>
</dbReference>
<evidence type="ECO:0000256" key="1">
    <source>
        <dbReference type="SAM" id="Coils"/>
    </source>
</evidence>
<keyword evidence="4" id="KW-1185">Reference proteome</keyword>
<organism evidence="3 4">
    <name type="scientific">Haliovirga abyssi</name>
    <dbReference type="NCBI Taxonomy" id="2996794"/>
    <lineage>
        <taxon>Bacteria</taxon>
        <taxon>Fusobacteriati</taxon>
        <taxon>Fusobacteriota</taxon>
        <taxon>Fusobacteriia</taxon>
        <taxon>Fusobacteriales</taxon>
        <taxon>Haliovirgaceae</taxon>
        <taxon>Haliovirga</taxon>
    </lineage>
</organism>
<gene>
    <name evidence="3" type="ORF">HLVA_07020</name>
</gene>
<keyword evidence="1" id="KW-0175">Coiled coil</keyword>
<name>A0AAU9D6F8_9FUSO</name>
<dbReference type="RefSeq" id="WP_307905069.1">
    <property type="nucleotide sequence ID" value="NZ_AP027059.1"/>
</dbReference>
<dbReference type="EMBL" id="AP027059">
    <property type="protein sequence ID" value="BDU50133.1"/>
    <property type="molecule type" value="Genomic_DNA"/>
</dbReference>
<dbReference type="AlphaFoldDB" id="A0AAU9D6F8"/>
<evidence type="ECO:0000259" key="2">
    <source>
        <dbReference type="Pfam" id="PF20250"/>
    </source>
</evidence>
<accession>A0AAU9D6F8</accession>
<dbReference type="InterPro" id="IPR046865">
    <property type="entry name" value="FapA_b_solenoid"/>
</dbReference>
<dbReference type="InterPro" id="IPR046866">
    <property type="entry name" value="FapA_N"/>
</dbReference>
<dbReference type="Pfam" id="PF20250">
    <property type="entry name" value="FapA_N"/>
    <property type="match status" value="1"/>
</dbReference>
<protein>
    <submittedName>
        <fullName evidence="3">Polymerase</fullName>
    </submittedName>
</protein>
<feature type="domain" description="Flagellar Assembly Protein A N-terminal region" evidence="2">
    <location>
        <begin position="129"/>
        <end position="302"/>
    </location>
</feature>
<dbReference type="Proteomes" id="UP001321582">
    <property type="component" value="Chromosome"/>
</dbReference>
<feature type="coiled-coil region" evidence="1">
    <location>
        <begin position="457"/>
        <end position="491"/>
    </location>
</feature>
<proteinExistence type="predicted"/>